<dbReference type="PROSITE" id="PS50977">
    <property type="entry name" value="HTH_TETR_2"/>
    <property type="match status" value="1"/>
</dbReference>
<dbReference type="GO" id="GO:0000976">
    <property type="term" value="F:transcription cis-regulatory region binding"/>
    <property type="evidence" value="ECO:0007669"/>
    <property type="project" value="TreeGrafter"/>
</dbReference>
<comment type="caution">
    <text evidence="5">The sequence shown here is derived from an EMBL/GenBank/DDBJ whole genome shotgun (WGS) entry which is preliminary data.</text>
</comment>
<keyword evidence="1 2" id="KW-0238">DNA-binding</keyword>
<dbReference type="EMBL" id="VHSG01000011">
    <property type="protein sequence ID" value="TQV79475.1"/>
    <property type="molecule type" value="Genomic_DNA"/>
</dbReference>
<dbReference type="Gene3D" id="1.10.357.10">
    <property type="entry name" value="Tetracycline Repressor, domain 2"/>
    <property type="match status" value="1"/>
</dbReference>
<feature type="compositionally biased region" description="Low complexity" evidence="3">
    <location>
        <begin position="39"/>
        <end position="53"/>
    </location>
</feature>
<reference evidence="5 6" key="1">
    <citation type="submission" date="2019-06" db="EMBL/GenBank/DDBJ databases">
        <title>Whole genome sequence for Cellvibrionaceae sp. R142.</title>
        <authorList>
            <person name="Wang G."/>
        </authorList>
    </citation>
    <scope>NUCLEOTIDE SEQUENCE [LARGE SCALE GENOMIC DNA]</scope>
    <source>
        <strain evidence="5 6">R142</strain>
    </source>
</reference>
<dbReference type="PANTHER" id="PTHR30055">
    <property type="entry name" value="HTH-TYPE TRANSCRIPTIONAL REGULATOR RUTR"/>
    <property type="match status" value="1"/>
</dbReference>
<dbReference type="AlphaFoldDB" id="A0A545TQG9"/>
<protein>
    <submittedName>
        <fullName evidence="5">TetR family transcriptional regulator</fullName>
    </submittedName>
</protein>
<evidence type="ECO:0000259" key="4">
    <source>
        <dbReference type="PROSITE" id="PS50977"/>
    </source>
</evidence>
<evidence type="ECO:0000256" key="1">
    <source>
        <dbReference type="ARBA" id="ARBA00023125"/>
    </source>
</evidence>
<dbReference type="PRINTS" id="PR00455">
    <property type="entry name" value="HTHTETR"/>
</dbReference>
<feature type="compositionally biased region" description="Gly residues" evidence="3">
    <location>
        <begin position="27"/>
        <end position="38"/>
    </location>
</feature>
<feature type="domain" description="HTH tetR-type" evidence="4">
    <location>
        <begin position="112"/>
        <end position="172"/>
    </location>
</feature>
<dbReference type="InterPro" id="IPR001647">
    <property type="entry name" value="HTH_TetR"/>
</dbReference>
<evidence type="ECO:0000313" key="6">
    <source>
        <dbReference type="Proteomes" id="UP000319732"/>
    </source>
</evidence>
<dbReference type="OrthoDB" id="8982136at2"/>
<evidence type="ECO:0000256" key="2">
    <source>
        <dbReference type="PROSITE-ProRule" id="PRU00335"/>
    </source>
</evidence>
<dbReference type="InterPro" id="IPR050109">
    <property type="entry name" value="HTH-type_TetR-like_transc_reg"/>
</dbReference>
<evidence type="ECO:0000313" key="5">
    <source>
        <dbReference type="EMBL" id="TQV79475.1"/>
    </source>
</evidence>
<gene>
    <name evidence="5" type="ORF">FKG94_11445</name>
</gene>
<dbReference type="PANTHER" id="PTHR30055:SF231">
    <property type="entry name" value="TRANSCRIPTIONAL REGULATORY PROTEIN (PROBABLY DEOR-FAMILY)-RELATED"/>
    <property type="match status" value="1"/>
</dbReference>
<dbReference type="InterPro" id="IPR009057">
    <property type="entry name" value="Homeodomain-like_sf"/>
</dbReference>
<dbReference type="SUPFAM" id="SSF46689">
    <property type="entry name" value="Homeodomain-like"/>
    <property type="match status" value="1"/>
</dbReference>
<feature type="compositionally biased region" description="Low complexity" evidence="3">
    <location>
        <begin position="82"/>
        <end position="97"/>
    </location>
</feature>
<dbReference type="GO" id="GO:0003700">
    <property type="term" value="F:DNA-binding transcription factor activity"/>
    <property type="evidence" value="ECO:0007669"/>
    <property type="project" value="TreeGrafter"/>
</dbReference>
<dbReference type="Proteomes" id="UP000319732">
    <property type="component" value="Unassembled WGS sequence"/>
</dbReference>
<feature type="compositionally biased region" description="Pro residues" evidence="3">
    <location>
        <begin position="69"/>
        <end position="81"/>
    </location>
</feature>
<organism evidence="5 6">
    <name type="scientific">Exilibacterium tricleocarpae</name>
    <dbReference type="NCBI Taxonomy" id="2591008"/>
    <lineage>
        <taxon>Bacteria</taxon>
        <taxon>Pseudomonadati</taxon>
        <taxon>Pseudomonadota</taxon>
        <taxon>Gammaproteobacteria</taxon>
        <taxon>Cellvibrionales</taxon>
        <taxon>Cellvibrionaceae</taxon>
        <taxon>Exilibacterium</taxon>
    </lineage>
</organism>
<name>A0A545TQG9_9GAMM</name>
<dbReference type="Pfam" id="PF00440">
    <property type="entry name" value="TetR_N"/>
    <property type="match status" value="1"/>
</dbReference>
<evidence type="ECO:0000256" key="3">
    <source>
        <dbReference type="SAM" id="MobiDB-lite"/>
    </source>
</evidence>
<feature type="region of interest" description="Disordered" evidence="3">
    <location>
        <begin position="1"/>
        <end position="114"/>
    </location>
</feature>
<accession>A0A545TQG9</accession>
<keyword evidence="6" id="KW-1185">Reference proteome</keyword>
<proteinExistence type="predicted"/>
<feature type="DNA-binding region" description="H-T-H motif" evidence="2">
    <location>
        <begin position="135"/>
        <end position="154"/>
    </location>
</feature>
<sequence>MQYKDSSKTTTGPKPCRAESEETAIGTTGGTTGTGTTGTGTLTTAGTGTPTQGQASSPPGTGAQQASPTAPPPGPPPPGQAPPGTGTAPTPQGQAPTHSTGTSTKPRRAKGEQTRRQILEAALRVIADQGYRALTHRAVAREAGVNLSLTTYYFKDLSQLVAEAFTHYKDALHREAGGYLQAALDYLDRFDKAALADAAVRREIADSLARTMTDYLEHHIREHPQGVAVEMTFFFDLHLDESQRELAHKLRSRFLADFVAVCRRLGTAEPETDAELIMGTLQHLECQAIAVPGQFRPDTISRQLSRLMRALVA</sequence>